<name>A0A5C6DVJ1_9BACT</name>
<dbReference type="EMBL" id="SJPV01000003">
    <property type="protein sequence ID" value="TWU39461.1"/>
    <property type="molecule type" value="Genomic_DNA"/>
</dbReference>
<evidence type="ECO:0000256" key="2">
    <source>
        <dbReference type="SAM" id="SignalP"/>
    </source>
</evidence>
<feature type="signal peptide" evidence="2">
    <location>
        <begin position="1"/>
        <end position="25"/>
    </location>
</feature>
<evidence type="ECO:0008006" key="5">
    <source>
        <dbReference type="Google" id="ProtNLM"/>
    </source>
</evidence>
<feature type="compositionally biased region" description="Gly residues" evidence="1">
    <location>
        <begin position="85"/>
        <end position="111"/>
    </location>
</feature>
<comment type="caution">
    <text evidence="3">The sequence shown here is derived from an EMBL/GenBank/DDBJ whole genome shotgun (WGS) entry which is preliminary data.</text>
</comment>
<reference evidence="3 4" key="1">
    <citation type="submission" date="2019-02" db="EMBL/GenBank/DDBJ databases">
        <title>Deep-cultivation of Planctomycetes and their phenomic and genomic characterization uncovers novel biology.</title>
        <authorList>
            <person name="Wiegand S."/>
            <person name="Jogler M."/>
            <person name="Boedeker C."/>
            <person name="Pinto D."/>
            <person name="Vollmers J."/>
            <person name="Rivas-Marin E."/>
            <person name="Kohn T."/>
            <person name="Peeters S.H."/>
            <person name="Heuer A."/>
            <person name="Rast P."/>
            <person name="Oberbeckmann S."/>
            <person name="Bunk B."/>
            <person name="Jeske O."/>
            <person name="Meyerdierks A."/>
            <person name="Storesund J.E."/>
            <person name="Kallscheuer N."/>
            <person name="Luecker S."/>
            <person name="Lage O.M."/>
            <person name="Pohl T."/>
            <person name="Merkel B.J."/>
            <person name="Hornburger P."/>
            <person name="Mueller R.-W."/>
            <person name="Bruemmer F."/>
            <person name="Labrenz M."/>
            <person name="Spormann A.M."/>
            <person name="Op Den Camp H."/>
            <person name="Overmann J."/>
            <person name="Amann R."/>
            <person name="Jetten M.S.M."/>
            <person name="Mascher T."/>
            <person name="Medema M.H."/>
            <person name="Devos D.P."/>
            <person name="Kaster A.-K."/>
            <person name="Ovreas L."/>
            <person name="Rohde M."/>
            <person name="Galperin M.Y."/>
            <person name="Jogler C."/>
        </authorList>
    </citation>
    <scope>NUCLEOTIDE SEQUENCE [LARGE SCALE GENOMIC DNA]</scope>
    <source>
        <strain evidence="3 4">Poly41</strain>
    </source>
</reference>
<feature type="compositionally biased region" description="Polar residues" evidence="1">
    <location>
        <begin position="65"/>
        <end position="82"/>
    </location>
</feature>
<protein>
    <recommendedName>
        <fullName evidence="5">Lipoprotein</fullName>
    </recommendedName>
</protein>
<feature type="region of interest" description="Disordered" evidence="1">
    <location>
        <begin position="54"/>
        <end position="111"/>
    </location>
</feature>
<feature type="chain" id="PRO_5023121147" description="Lipoprotein" evidence="2">
    <location>
        <begin position="26"/>
        <end position="111"/>
    </location>
</feature>
<dbReference type="Proteomes" id="UP000319143">
    <property type="component" value="Unassembled WGS sequence"/>
</dbReference>
<accession>A0A5C6DVJ1</accession>
<proteinExistence type="predicted"/>
<evidence type="ECO:0000313" key="3">
    <source>
        <dbReference type="EMBL" id="TWU39461.1"/>
    </source>
</evidence>
<keyword evidence="4" id="KW-1185">Reference proteome</keyword>
<gene>
    <name evidence="3" type="ORF">Poly41_22850</name>
</gene>
<keyword evidence="2" id="KW-0732">Signal</keyword>
<dbReference type="AlphaFoldDB" id="A0A5C6DVJ1"/>
<dbReference type="RefSeq" id="WP_197231212.1">
    <property type="nucleotide sequence ID" value="NZ_SJPV01000003.1"/>
</dbReference>
<dbReference type="PROSITE" id="PS51257">
    <property type="entry name" value="PROKAR_LIPOPROTEIN"/>
    <property type="match status" value="1"/>
</dbReference>
<evidence type="ECO:0000313" key="4">
    <source>
        <dbReference type="Proteomes" id="UP000319143"/>
    </source>
</evidence>
<evidence type="ECO:0000256" key="1">
    <source>
        <dbReference type="SAM" id="MobiDB-lite"/>
    </source>
</evidence>
<sequence precursor="true">MKPTTNRIAIFTAVSAVLMSSVGCAGLPWRAKNEPIASADRFVNQELENIQYNRETTLEEDYGSPSPSRQVYSEPSPASYSDSGGSSGGGCGGGGCGGGGSSRSGGGSSCH</sequence>
<organism evidence="3 4">
    <name type="scientific">Novipirellula artificiosorum</name>
    <dbReference type="NCBI Taxonomy" id="2528016"/>
    <lineage>
        <taxon>Bacteria</taxon>
        <taxon>Pseudomonadati</taxon>
        <taxon>Planctomycetota</taxon>
        <taxon>Planctomycetia</taxon>
        <taxon>Pirellulales</taxon>
        <taxon>Pirellulaceae</taxon>
        <taxon>Novipirellula</taxon>
    </lineage>
</organism>